<dbReference type="Gene3D" id="2.60.120.620">
    <property type="entry name" value="q2cbj1_9rhob like domain"/>
    <property type="match status" value="1"/>
</dbReference>
<feature type="compositionally biased region" description="Basic and acidic residues" evidence="1">
    <location>
        <begin position="254"/>
        <end position="264"/>
    </location>
</feature>
<comment type="caution">
    <text evidence="2">The sequence shown here is derived from an EMBL/GenBank/DDBJ whole genome shotgun (WGS) entry which is preliminary data.</text>
</comment>
<organism evidence="2 3">
    <name type="scientific">Trichoglossum hirsutum</name>
    <dbReference type="NCBI Taxonomy" id="265104"/>
    <lineage>
        <taxon>Eukaryota</taxon>
        <taxon>Fungi</taxon>
        <taxon>Dikarya</taxon>
        <taxon>Ascomycota</taxon>
        <taxon>Pezizomycotina</taxon>
        <taxon>Geoglossomycetes</taxon>
        <taxon>Geoglossales</taxon>
        <taxon>Geoglossaceae</taxon>
        <taxon>Trichoglossum</taxon>
    </lineage>
</organism>
<sequence length="858" mass="98446">MDLVRQVLVSASSNPIEDAIKQVLIGLSHEEAMKTLITLINTAMQYDEQMAEIASTAWSTIVGEELWKGSYNSQQELEQILGFKSNIEPLLKRCSATEKVKLQYLKAITAYWKTTITEAIPQDLHPRTWSRVLLAQLKELAKMLSKEDAVTHLREQVAWRIANSHRMQGKGILTIKDVQNVIEDLYRVYRVGDQARPQREIEGSHVGNSQDRGSGEEQRIEEPSTKNSSISPDNGIGEGRQSEESGRQNPSEGSEERSDVERARSSTPRQRVIPTRSQQVVGQRIPIKKRLQLKQISCDNCHPACLQFIAVIPRERVSFESGIEMLERTQKVLWMNFCKNHMRRLAAACGNLCNNKDCSKTELNKRMKYVLRYKDRIQKLERARPGWFRKDAKRQLTMEEILGPYNYNPQPLSEQFRFDAKEIFNRYAKSPNAWQKFQENGTINIDRFFDYIVAPEVFGLIEEEFDVYKYHLRNAIHGNDHRGWMRHMFYSLIQQLIRQDPAYWAILAAARPDKCWRLISYPYYTKDTTPGDNTGFMHFDINVEEFLETGRGGNVVQGSVSLDDEDNRNATILRPGFQRQLRAWWTLVKKRGLATSGYTTNAQDKYTAEDSRKFGNLIPVPCKRGAIRITKPEVVHGSTKKATRRRRTVFVWHSGIQDDHETLDVPEAEKWSDLVKCHQGFIAPHKSTSGEGFRYGRPGFTFPGAVKLSSTSMVGDAMVGARRWDDPQVLAERDILLGPDAEVACAQVRKIRQRLVNEYKKAFQFMREAEMRAFGDKSFYHVDRSDPPPPDKDLASDISEISSDEHNSGSGEEMHQSAQTKGKSRVRRKLSDEEILQLSESEEESPESEEGEEERESE</sequence>
<name>A0A9P8LF77_9PEZI</name>
<dbReference type="EMBL" id="JAGHQM010000233">
    <property type="protein sequence ID" value="KAH0563233.1"/>
    <property type="molecule type" value="Genomic_DNA"/>
</dbReference>
<protein>
    <submittedName>
        <fullName evidence="2">Uncharacterized protein</fullName>
    </submittedName>
</protein>
<feature type="compositionally biased region" description="Basic and acidic residues" evidence="1">
    <location>
        <begin position="803"/>
        <end position="815"/>
    </location>
</feature>
<dbReference type="Proteomes" id="UP000750711">
    <property type="component" value="Unassembled WGS sequence"/>
</dbReference>
<feature type="compositionally biased region" description="Basic and acidic residues" evidence="1">
    <location>
        <begin position="213"/>
        <end position="224"/>
    </location>
</feature>
<reference evidence="2" key="1">
    <citation type="submission" date="2021-03" db="EMBL/GenBank/DDBJ databases">
        <title>Comparative genomics and phylogenomic investigation of the class Geoglossomycetes provide insights into ecological specialization and systematics.</title>
        <authorList>
            <person name="Melie T."/>
            <person name="Pirro S."/>
            <person name="Miller A.N."/>
            <person name="Quandt A."/>
        </authorList>
    </citation>
    <scope>NUCLEOTIDE SEQUENCE</scope>
    <source>
        <strain evidence="2">CAQ_001_2017</strain>
    </source>
</reference>
<gene>
    <name evidence="2" type="ORF">GP486_002201</name>
</gene>
<feature type="compositionally biased region" description="Polar residues" evidence="1">
    <location>
        <begin position="265"/>
        <end position="278"/>
    </location>
</feature>
<feature type="compositionally biased region" description="Acidic residues" evidence="1">
    <location>
        <begin position="840"/>
        <end position="858"/>
    </location>
</feature>
<feature type="region of interest" description="Disordered" evidence="1">
    <location>
        <begin position="197"/>
        <end position="278"/>
    </location>
</feature>
<evidence type="ECO:0000256" key="1">
    <source>
        <dbReference type="SAM" id="MobiDB-lite"/>
    </source>
</evidence>
<dbReference type="SUPFAM" id="SSF51197">
    <property type="entry name" value="Clavaminate synthase-like"/>
    <property type="match status" value="1"/>
</dbReference>
<dbReference type="AlphaFoldDB" id="A0A9P8LF77"/>
<keyword evidence="3" id="KW-1185">Reference proteome</keyword>
<evidence type="ECO:0000313" key="2">
    <source>
        <dbReference type="EMBL" id="KAH0563233.1"/>
    </source>
</evidence>
<feature type="region of interest" description="Disordered" evidence="1">
    <location>
        <begin position="780"/>
        <end position="858"/>
    </location>
</feature>
<feature type="compositionally biased region" description="Basic and acidic residues" evidence="1">
    <location>
        <begin position="780"/>
        <end position="795"/>
    </location>
</feature>
<accession>A0A9P8LF77</accession>
<evidence type="ECO:0000313" key="3">
    <source>
        <dbReference type="Proteomes" id="UP000750711"/>
    </source>
</evidence>
<proteinExistence type="predicted"/>